<comment type="caution">
    <text evidence="2">The sequence shown here is derived from an EMBL/GenBank/DDBJ whole genome shotgun (WGS) entry which is preliminary data.</text>
</comment>
<evidence type="ECO:0000313" key="2">
    <source>
        <dbReference type="EMBL" id="GFY76187.1"/>
    </source>
</evidence>
<proteinExistence type="predicted"/>
<keyword evidence="3" id="KW-1185">Reference proteome</keyword>
<dbReference type="Proteomes" id="UP000886998">
    <property type="component" value="Unassembled WGS sequence"/>
</dbReference>
<feature type="compositionally biased region" description="Basic and acidic residues" evidence="1">
    <location>
        <begin position="1"/>
        <end position="11"/>
    </location>
</feature>
<evidence type="ECO:0000313" key="3">
    <source>
        <dbReference type="Proteomes" id="UP000886998"/>
    </source>
</evidence>
<feature type="region of interest" description="Disordered" evidence="1">
    <location>
        <begin position="1"/>
        <end position="30"/>
    </location>
</feature>
<sequence length="106" mass="12069">MTSEHPTDMEFAHSASLPSTRSTTPNLTNNERLQIVKMDLRKFSILHSNVSHTINAIAAFSQDDDPELVDLYTRQAYLYERQQLAVSEFSTHPRCNTPGCQIHSTY</sequence>
<dbReference type="AlphaFoldDB" id="A0A8X6YTI2"/>
<protein>
    <submittedName>
        <fullName evidence="2">Uncharacterized protein</fullName>
    </submittedName>
</protein>
<evidence type="ECO:0000256" key="1">
    <source>
        <dbReference type="SAM" id="MobiDB-lite"/>
    </source>
</evidence>
<reference evidence="2" key="1">
    <citation type="submission" date="2020-08" db="EMBL/GenBank/DDBJ databases">
        <title>Multicomponent nature underlies the extraordinary mechanical properties of spider dragline silk.</title>
        <authorList>
            <person name="Kono N."/>
            <person name="Nakamura H."/>
            <person name="Mori M."/>
            <person name="Yoshida Y."/>
            <person name="Ohtoshi R."/>
            <person name="Malay A.D."/>
            <person name="Moran D.A.P."/>
            <person name="Tomita M."/>
            <person name="Numata K."/>
            <person name="Arakawa K."/>
        </authorList>
    </citation>
    <scope>NUCLEOTIDE SEQUENCE</scope>
</reference>
<organism evidence="2 3">
    <name type="scientific">Trichonephila inaurata madagascariensis</name>
    <dbReference type="NCBI Taxonomy" id="2747483"/>
    <lineage>
        <taxon>Eukaryota</taxon>
        <taxon>Metazoa</taxon>
        <taxon>Ecdysozoa</taxon>
        <taxon>Arthropoda</taxon>
        <taxon>Chelicerata</taxon>
        <taxon>Arachnida</taxon>
        <taxon>Araneae</taxon>
        <taxon>Araneomorphae</taxon>
        <taxon>Entelegynae</taxon>
        <taxon>Araneoidea</taxon>
        <taxon>Nephilidae</taxon>
        <taxon>Trichonephila</taxon>
        <taxon>Trichonephila inaurata</taxon>
    </lineage>
</organism>
<dbReference type="EMBL" id="BMAV01021798">
    <property type="protein sequence ID" value="GFY76187.1"/>
    <property type="molecule type" value="Genomic_DNA"/>
</dbReference>
<feature type="compositionally biased region" description="Polar residues" evidence="1">
    <location>
        <begin position="16"/>
        <end position="30"/>
    </location>
</feature>
<gene>
    <name evidence="2" type="ORF">TNIN_81131</name>
</gene>
<accession>A0A8X6YTI2</accession>
<name>A0A8X6YTI2_9ARAC</name>